<gene>
    <name evidence="1" type="ORF">PAMC26577_16625</name>
</gene>
<evidence type="ECO:0000313" key="2">
    <source>
        <dbReference type="Proteomes" id="UP000195221"/>
    </source>
</evidence>
<comment type="caution">
    <text evidence="1">The sequence shown here is derived from an EMBL/GenBank/DDBJ whole genome shotgun (WGS) entry which is preliminary data.</text>
</comment>
<accession>A0A242MTK0</accession>
<dbReference type="AlphaFoldDB" id="A0A242MTK0"/>
<evidence type="ECO:0000313" key="1">
    <source>
        <dbReference type="EMBL" id="OTP74115.1"/>
    </source>
</evidence>
<protein>
    <submittedName>
        <fullName evidence="1">Uncharacterized protein</fullName>
    </submittedName>
</protein>
<reference evidence="1 2" key="1">
    <citation type="submission" date="2017-03" db="EMBL/GenBank/DDBJ databases">
        <title>Genome analysis of strain PAMC 26577.</title>
        <authorList>
            <person name="Oh H.-M."/>
            <person name="Yang J.-A."/>
        </authorList>
    </citation>
    <scope>NUCLEOTIDE SEQUENCE [LARGE SCALE GENOMIC DNA]</scope>
    <source>
        <strain evidence="1 2">PAMC 26577</strain>
    </source>
</reference>
<dbReference type="EMBL" id="NBTZ01000068">
    <property type="protein sequence ID" value="OTP74115.1"/>
    <property type="molecule type" value="Genomic_DNA"/>
</dbReference>
<sequence>MWIKNGSIDLARFGATAIWQRFISCFTGKSARLDLPKKMHD</sequence>
<name>A0A242MTK0_CABSO</name>
<proteinExistence type="predicted"/>
<organism evidence="1 2">
    <name type="scientific">Caballeronia sordidicola</name>
    <name type="common">Burkholderia sordidicola</name>
    <dbReference type="NCBI Taxonomy" id="196367"/>
    <lineage>
        <taxon>Bacteria</taxon>
        <taxon>Pseudomonadati</taxon>
        <taxon>Pseudomonadota</taxon>
        <taxon>Betaproteobacteria</taxon>
        <taxon>Burkholderiales</taxon>
        <taxon>Burkholderiaceae</taxon>
        <taxon>Caballeronia</taxon>
    </lineage>
</organism>
<dbReference type="Proteomes" id="UP000195221">
    <property type="component" value="Unassembled WGS sequence"/>
</dbReference>